<name>A0AAN8I998_9EURO</name>
<feature type="compositionally biased region" description="Low complexity" evidence="1">
    <location>
        <begin position="47"/>
        <end position="59"/>
    </location>
</feature>
<sequence>MQNDVKPPHDYSSYKLNHNRYSPPESPRHLPSFFNATDTNMNNSHRGLPAPLGLNLGPPDRGQSSNPSLGNLPAPPSQWAGQDESMRNWLQAKAEEDRRRQEEERTKQENLRLDQRKIEQNMLRDSLNGGVPPPMVPLIFAGMGGGNLSSHTLEWAQQYLAQLSIQNQQQQQQLQAQQQQHVQQHQQIQQQGPPSPEMRRDSRMIPPNPYSAQQPPAPSAPQATNHVSQSRGLAHSSSSTSLSRLNTAELQPQPLPSSAPTSRHSMHPFQQSQTAQSEPSSGPSLFFHHWTPPNNSGGQPPTPSGKSQHTSPFSQHAPSHLRSEYQNTPKKRKVGGGHSNNAPATNQPSETSPRSSHHDTSPRRSPERGHSRQHSEASSRENDPRAVVRPSSRQQRQDELSGAQHYQSRQYHSHGGSGRSVEDHMTR</sequence>
<proteinExistence type="predicted"/>
<feature type="compositionally biased region" description="Basic and acidic residues" evidence="1">
    <location>
        <begin position="356"/>
        <end position="386"/>
    </location>
</feature>
<feature type="region of interest" description="Disordered" evidence="1">
    <location>
        <begin position="1"/>
        <end position="116"/>
    </location>
</feature>
<feature type="compositionally biased region" description="Polar residues" evidence="1">
    <location>
        <begin position="339"/>
        <end position="354"/>
    </location>
</feature>
<gene>
    <name evidence="2" type="ORF">OHC33_004591</name>
</gene>
<feature type="compositionally biased region" description="Polar residues" evidence="1">
    <location>
        <begin position="34"/>
        <end position="45"/>
    </location>
</feature>
<reference evidence="2 3" key="1">
    <citation type="submission" date="2022-12" db="EMBL/GenBank/DDBJ databases">
        <title>Genomic features and morphological characterization of a novel Knufia sp. strain isolated from spacecraft assembly facility.</title>
        <authorList>
            <person name="Teixeira M."/>
            <person name="Chander A.M."/>
            <person name="Stajich J.E."/>
            <person name="Venkateswaran K."/>
        </authorList>
    </citation>
    <scope>NUCLEOTIDE SEQUENCE [LARGE SCALE GENOMIC DNA]</scope>
    <source>
        <strain evidence="2 3">FJI-L2-BK-P2</strain>
    </source>
</reference>
<evidence type="ECO:0000313" key="2">
    <source>
        <dbReference type="EMBL" id="KAK5954020.1"/>
    </source>
</evidence>
<feature type="compositionally biased region" description="Basic and acidic residues" evidence="1">
    <location>
        <begin position="93"/>
        <end position="116"/>
    </location>
</feature>
<protein>
    <submittedName>
        <fullName evidence="2">Uncharacterized protein</fullName>
    </submittedName>
</protein>
<feature type="region of interest" description="Disordered" evidence="1">
    <location>
        <begin position="176"/>
        <end position="427"/>
    </location>
</feature>
<comment type="caution">
    <text evidence="2">The sequence shown here is derived from an EMBL/GenBank/DDBJ whole genome shotgun (WGS) entry which is preliminary data.</text>
</comment>
<accession>A0AAN8I998</accession>
<dbReference type="AlphaFoldDB" id="A0AAN8I998"/>
<feature type="compositionally biased region" description="Polar residues" evidence="1">
    <location>
        <begin position="292"/>
        <end position="317"/>
    </location>
</feature>
<evidence type="ECO:0000256" key="1">
    <source>
        <dbReference type="SAM" id="MobiDB-lite"/>
    </source>
</evidence>
<feature type="compositionally biased region" description="Polar residues" evidence="1">
    <location>
        <begin position="244"/>
        <end position="283"/>
    </location>
</feature>
<evidence type="ECO:0000313" key="3">
    <source>
        <dbReference type="Proteomes" id="UP001316803"/>
    </source>
</evidence>
<dbReference type="EMBL" id="JAKLMC020000009">
    <property type="protein sequence ID" value="KAK5954020.1"/>
    <property type="molecule type" value="Genomic_DNA"/>
</dbReference>
<dbReference type="Proteomes" id="UP001316803">
    <property type="component" value="Unassembled WGS sequence"/>
</dbReference>
<feature type="compositionally biased region" description="Low complexity" evidence="1">
    <location>
        <begin position="176"/>
        <end position="191"/>
    </location>
</feature>
<organism evidence="2 3">
    <name type="scientific">Knufia fluminis</name>
    <dbReference type="NCBI Taxonomy" id="191047"/>
    <lineage>
        <taxon>Eukaryota</taxon>
        <taxon>Fungi</taxon>
        <taxon>Dikarya</taxon>
        <taxon>Ascomycota</taxon>
        <taxon>Pezizomycotina</taxon>
        <taxon>Eurotiomycetes</taxon>
        <taxon>Chaetothyriomycetidae</taxon>
        <taxon>Chaetothyriales</taxon>
        <taxon>Trichomeriaceae</taxon>
        <taxon>Knufia</taxon>
    </lineage>
</organism>
<keyword evidence="3" id="KW-1185">Reference proteome</keyword>